<protein>
    <submittedName>
        <fullName evidence="2">Uncharacterized protein</fullName>
    </submittedName>
</protein>
<accession>A0A1Y1HVZ9</accession>
<feature type="compositionally biased region" description="Basic and acidic residues" evidence="1">
    <location>
        <begin position="331"/>
        <end position="341"/>
    </location>
</feature>
<dbReference type="OrthoDB" id="31616at2759"/>
<dbReference type="EMBL" id="DF237009">
    <property type="protein sequence ID" value="GAQ80686.1"/>
    <property type="molecule type" value="Genomic_DNA"/>
</dbReference>
<gene>
    <name evidence="2" type="ORF">KFL_000600030</name>
</gene>
<dbReference type="AlphaFoldDB" id="A0A1Y1HVZ9"/>
<evidence type="ECO:0000313" key="2">
    <source>
        <dbReference type="EMBL" id="GAQ80686.1"/>
    </source>
</evidence>
<evidence type="ECO:0000313" key="3">
    <source>
        <dbReference type="Proteomes" id="UP000054558"/>
    </source>
</evidence>
<organism evidence="2 3">
    <name type="scientific">Klebsormidium nitens</name>
    <name type="common">Green alga</name>
    <name type="synonym">Ulothrix nitens</name>
    <dbReference type="NCBI Taxonomy" id="105231"/>
    <lineage>
        <taxon>Eukaryota</taxon>
        <taxon>Viridiplantae</taxon>
        <taxon>Streptophyta</taxon>
        <taxon>Klebsormidiophyceae</taxon>
        <taxon>Klebsormidiales</taxon>
        <taxon>Klebsormidiaceae</taxon>
        <taxon>Klebsormidium</taxon>
    </lineage>
</organism>
<sequence length="435" mass="47960">MKRKLFGSRPQDDFGDVFADLSEDELLDHGTSSGKFLDFFTEADVRRLLQASEVFQTIERKRGHADLTLSLDLSDSFVHKLYLHSPKTEEALCELFLRVTKSTDNFKALDDSARSAVAAGASFVKGWAKTHGPLRMLAIEWMLLQDPFKSAAGVKLLPGQKMIGLGCAQEVVTFIRMLAEELGVDGLMNKPLYFHNAFLYSPFYTFINPEIEGAFRILVTDLEDDIRERGPGTVSHAINYGALKHRPSGAVVAWTHEEQVRPLGSKLEDLFSSPAFDSLLKSRTSEAETAQGDAGPSDRGKEAKTERESDSGGPHASQEGHVESDGNSGRHLGDGTETDSGREAELLAAEGMALQNGRGGSEDDLQGRATSTTSREPSLSLFKAVLDEFRAKKREPRHREPVFIIDWDLTVEDRTSVEDRLKGALSFKEVCGLTH</sequence>
<proteinExistence type="predicted"/>
<name>A0A1Y1HVZ9_KLENI</name>
<reference evidence="2 3" key="1">
    <citation type="journal article" date="2014" name="Nat. Commun.">
        <title>Klebsormidium flaccidum genome reveals primary factors for plant terrestrial adaptation.</title>
        <authorList>
            <person name="Hori K."/>
            <person name="Maruyama F."/>
            <person name="Fujisawa T."/>
            <person name="Togashi T."/>
            <person name="Yamamoto N."/>
            <person name="Seo M."/>
            <person name="Sato S."/>
            <person name="Yamada T."/>
            <person name="Mori H."/>
            <person name="Tajima N."/>
            <person name="Moriyama T."/>
            <person name="Ikeuchi M."/>
            <person name="Watanabe M."/>
            <person name="Wada H."/>
            <person name="Kobayashi K."/>
            <person name="Saito M."/>
            <person name="Masuda T."/>
            <person name="Sasaki-Sekimoto Y."/>
            <person name="Mashiguchi K."/>
            <person name="Awai K."/>
            <person name="Shimojima M."/>
            <person name="Masuda S."/>
            <person name="Iwai M."/>
            <person name="Nobusawa T."/>
            <person name="Narise T."/>
            <person name="Kondo S."/>
            <person name="Saito H."/>
            <person name="Sato R."/>
            <person name="Murakawa M."/>
            <person name="Ihara Y."/>
            <person name="Oshima-Yamada Y."/>
            <person name="Ohtaka K."/>
            <person name="Satoh M."/>
            <person name="Sonobe K."/>
            <person name="Ishii M."/>
            <person name="Ohtani R."/>
            <person name="Kanamori-Sato M."/>
            <person name="Honoki R."/>
            <person name="Miyazaki D."/>
            <person name="Mochizuki H."/>
            <person name="Umetsu J."/>
            <person name="Higashi K."/>
            <person name="Shibata D."/>
            <person name="Kamiya Y."/>
            <person name="Sato N."/>
            <person name="Nakamura Y."/>
            <person name="Tabata S."/>
            <person name="Ida S."/>
            <person name="Kurokawa K."/>
            <person name="Ohta H."/>
        </authorList>
    </citation>
    <scope>NUCLEOTIDE SEQUENCE [LARGE SCALE GENOMIC DNA]</scope>
    <source>
        <strain evidence="2 3">NIES-2285</strain>
    </source>
</reference>
<keyword evidence="3" id="KW-1185">Reference proteome</keyword>
<feature type="region of interest" description="Disordered" evidence="1">
    <location>
        <begin position="281"/>
        <end position="341"/>
    </location>
</feature>
<feature type="compositionally biased region" description="Basic and acidic residues" evidence="1">
    <location>
        <begin position="296"/>
        <end position="310"/>
    </location>
</feature>
<feature type="region of interest" description="Disordered" evidence="1">
    <location>
        <begin position="355"/>
        <end position="376"/>
    </location>
</feature>
<dbReference type="OMA" id="YANQSHR"/>
<evidence type="ECO:0000256" key="1">
    <source>
        <dbReference type="SAM" id="MobiDB-lite"/>
    </source>
</evidence>
<dbReference type="Proteomes" id="UP000054558">
    <property type="component" value="Unassembled WGS sequence"/>
</dbReference>